<name>A0A8J3KCW4_9ACTN</name>
<evidence type="ECO:0000256" key="2">
    <source>
        <dbReference type="SAM" id="Phobius"/>
    </source>
</evidence>
<evidence type="ECO:0000313" key="4">
    <source>
        <dbReference type="EMBL" id="GIF92754.1"/>
    </source>
</evidence>
<keyword evidence="2" id="KW-0812">Transmembrane</keyword>
<evidence type="ECO:0000256" key="1">
    <source>
        <dbReference type="SAM" id="MobiDB-lite"/>
    </source>
</evidence>
<feature type="compositionally biased region" description="Low complexity" evidence="1">
    <location>
        <begin position="360"/>
        <end position="377"/>
    </location>
</feature>
<evidence type="ECO:0000256" key="3">
    <source>
        <dbReference type="SAM" id="SignalP"/>
    </source>
</evidence>
<comment type="caution">
    <text evidence="4">The sequence shown here is derived from an EMBL/GenBank/DDBJ whole genome shotgun (WGS) entry which is preliminary data.</text>
</comment>
<accession>A0A8J3KCW4</accession>
<feature type="transmembrane region" description="Helical" evidence="2">
    <location>
        <begin position="216"/>
        <end position="237"/>
    </location>
</feature>
<feature type="region of interest" description="Disordered" evidence="1">
    <location>
        <begin position="344"/>
        <end position="391"/>
    </location>
</feature>
<feature type="compositionally biased region" description="Polar residues" evidence="1">
    <location>
        <begin position="344"/>
        <end position="359"/>
    </location>
</feature>
<dbReference type="RefSeq" id="WP_191840549.1">
    <property type="nucleotide sequence ID" value="NZ_BAAALB010000026.1"/>
</dbReference>
<keyword evidence="2" id="KW-0472">Membrane</keyword>
<keyword evidence="3" id="KW-0732">Signal</keyword>
<dbReference type="EMBL" id="BONG01000050">
    <property type="protein sequence ID" value="GIF92754.1"/>
    <property type="molecule type" value="Genomic_DNA"/>
</dbReference>
<keyword evidence="2" id="KW-1133">Transmembrane helix</keyword>
<reference evidence="4 5" key="1">
    <citation type="submission" date="2021-01" db="EMBL/GenBank/DDBJ databases">
        <title>Whole genome shotgun sequence of Catellatospora chokoriensis NBRC 107358.</title>
        <authorList>
            <person name="Komaki H."/>
            <person name="Tamura T."/>
        </authorList>
    </citation>
    <scope>NUCLEOTIDE SEQUENCE [LARGE SCALE GENOMIC DNA]</scope>
    <source>
        <strain evidence="4 5">NBRC 107358</strain>
    </source>
</reference>
<feature type="transmembrane region" description="Helical" evidence="2">
    <location>
        <begin position="284"/>
        <end position="305"/>
    </location>
</feature>
<gene>
    <name evidence="4" type="ORF">Cch02nite_61980</name>
</gene>
<dbReference type="AlphaFoldDB" id="A0A8J3KCW4"/>
<feature type="signal peptide" evidence="3">
    <location>
        <begin position="1"/>
        <end position="29"/>
    </location>
</feature>
<evidence type="ECO:0000313" key="5">
    <source>
        <dbReference type="Proteomes" id="UP000619293"/>
    </source>
</evidence>
<organism evidence="4 5">
    <name type="scientific">Catellatospora chokoriensis</name>
    <dbReference type="NCBI Taxonomy" id="310353"/>
    <lineage>
        <taxon>Bacteria</taxon>
        <taxon>Bacillati</taxon>
        <taxon>Actinomycetota</taxon>
        <taxon>Actinomycetes</taxon>
        <taxon>Micromonosporales</taxon>
        <taxon>Micromonosporaceae</taxon>
        <taxon>Catellatospora</taxon>
    </lineage>
</organism>
<dbReference type="Proteomes" id="UP000619293">
    <property type="component" value="Unassembled WGS sequence"/>
</dbReference>
<sequence>MTPLTAQRVGAVLGTALTLLLTLATPAAAHGADAPDATNYRTAITGTPDLPGLEVITIEAGARLQLTNHSGKPVEVLGYNNEPYLEVRPDGVYENIHSPATYLNITIAHVDPPAHADPTVPPEWRKVSDEPVYRWHDQRAIWTETTEPPAVAAAPGQPHRIREWTVPMRTEVTPLQVTGTLDWVPPPNPVTWWVATVAGALAVALLGLVRGRPRAITVALSAAAIAAGVLALAYAVAREVDAGNHTVGPILLELLTVQLWAVVSALAAIAAGAYSLSRRAAGDFALALGAAAVGLFAGMVNAAVFHRSIAPVPWGDTAARLAVATVIALGVGVAAAGMLRLRGTTSGTPAPGETSSDPHTTGAPDSAAGTPGTATPAVTHHHNRDASTPPA</sequence>
<feature type="chain" id="PRO_5035197260" evidence="3">
    <location>
        <begin position="30"/>
        <end position="391"/>
    </location>
</feature>
<protein>
    <submittedName>
        <fullName evidence="4">Uncharacterized protein</fullName>
    </submittedName>
</protein>
<keyword evidence="5" id="KW-1185">Reference proteome</keyword>
<proteinExistence type="predicted"/>
<feature type="transmembrane region" description="Helical" evidence="2">
    <location>
        <begin position="257"/>
        <end position="277"/>
    </location>
</feature>
<feature type="transmembrane region" description="Helical" evidence="2">
    <location>
        <begin position="190"/>
        <end position="209"/>
    </location>
</feature>
<feature type="transmembrane region" description="Helical" evidence="2">
    <location>
        <begin position="317"/>
        <end position="339"/>
    </location>
</feature>